<comment type="similarity">
    <text evidence="2">Belongs to the NAD(P)-dependent epimerase/dehydratase family. Dihydroflavonol-4-reductase subfamily.</text>
</comment>
<dbReference type="AlphaFoldDB" id="G0V731"/>
<evidence type="ECO:0000259" key="3">
    <source>
        <dbReference type="Pfam" id="PF01370"/>
    </source>
</evidence>
<dbReference type="PANTHER" id="PTHR10366:SF844">
    <property type="entry name" value="NADPH-DEPENDENT METHYLGLYOXAL REDUCTASE GRE2"/>
    <property type="match status" value="1"/>
</dbReference>
<dbReference type="Proteomes" id="UP000001640">
    <property type="component" value="Chromosome 1"/>
</dbReference>
<dbReference type="InParanoid" id="G0V731"/>
<dbReference type="EMBL" id="HE576752">
    <property type="protein sequence ID" value="CCC67279.1"/>
    <property type="molecule type" value="Genomic_DNA"/>
</dbReference>
<evidence type="ECO:0000256" key="2">
    <source>
        <dbReference type="ARBA" id="ARBA00023445"/>
    </source>
</evidence>
<feature type="domain" description="NAD-dependent epimerase/dehydratase" evidence="3">
    <location>
        <begin position="8"/>
        <end position="261"/>
    </location>
</feature>
<dbReference type="PANTHER" id="PTHR10366">
    <property type="entry name" value="NAD DEPENDENT EPIMERASE/DEHYDRATASE"/>
    <property type="match status" value="1"/>
</dbReference>
<protein>
    <recommendedName>
        <fullName evidence="3">NAD-dependent epimerase/dehydratase domain-containing protein</fullName>
    </recommendedName>
</protein>
<dbReference type="OMA" id="SDWNDPE"/>
<dbReference type="RefSeq" id="XP_003673660.1">
    <property type="nucleotide sequence ID" value="XM_003673612.1"/>
</dbReference>
<gene>
    <name evidence="4" type="primary">NCAS0A07210</name>
    <name evidence="4" type="ordered locus">NCAS_0A07210</name>
</gene>
<dbReference type="Gene3D" id="3.40.50.720">
    <property type="entry name" value="NAD(P)-binding Rossmann-like Domain"/>
    <property type="match status" value="1"/>
</dbReference>
<dbReference type="Pfam" id="PF01370">
    <property type="entry name" value="Epimerase"/>
    <property type="match status" value="1"/>
</dbReference>
<dbReference type="STRING" id="1064592.G0V731"/>
<keyword evidence="1" id="KW-0560">Oxidoreductase</keyword>
<evidence type="ECO:0000313" key="4">
    <source>
        <dbReference type="EMBL" id="CCC67279.1"/>
    </source>
</evidence>
<organism evidence="4 5">
    <name type="scientific">Naumovozyma castellii</name>
    <name type="common">Yeast</name>
    <name type="synonym">Saccharomyces castellii</name>
    <dbReference type="NCBI Taxonomy" id="27288"/>
    <lineage>
        <taxon>Eukaryota</taxon>
        <taxon>Fungi</taxon>
        <taxon>Dikarya</taxon>
        <taxon>Ascomycota</taxon>
        <taxon>Saccharomycotina</taxon>
        <taxon>Saccharomycetes</taxon>
        <taxon>Saccharomycetales</taxon>
        <taxon>Saccharomycetaceae</taxon>
        <taxon>Naumovozyma</taxon>
    </lineage>
</organism>
<reference evidence="5" key="1">
    <citation type="journal article" date="2011" name="Proc. Natl. Acad. Sci. U.S.A.">
        <title>Evolutionary erosion of yeast sex chromosomes by mating-type switching accidents.</title>
        <authorList>
            <person name="Gordon J.L."/>
            <person name="Armisen D."/>
            <person name="Proux-Wera E."/>
            <person name="Oheigeartaigh S.S."/>
            <person name="Byrne K.P."/>
            <person name="Wolfe K.H."/>
        </authorList>
    </citation>
    <scope>NUCLEOTIDE SEQUENCE [LARGE SCALE GENOMIC DNA]</scope>
    <source>
        <strain evidence="5">ATCC 76901 / BCRC 22586 / CBS 4309 / NBRC 1992 / NRRL Y-12630</strain>
    </source>
</reference>
<accession>G0V731</accession>
<keyword evidence="5" id="KW-1185">Reference proteome</keyword>
<dbReference type="HOGENOM" id="CLU_007383_9_2_1"/>
<proteinExistence type="inferred from homology"/>
<evidence type="ECO:0000313" key="5">
    <source>
        <dbReference type="Proteomes" id="UP000001640"/>
    </source>
</evidence>
<dbReference type="SUPFAM" id="SSF51735">
    <property type="entry name" value="NAD(P)-binding Rossmann-fold domains"/>
    <property type="match status" value="1"/>
</dbReference>
<dbReference type="eggNOG" id="KOG1502">
    <property type="taxonomic scope" value="Eukaryota"/>
</dbReference>
<evidence type="ECO:0000256" key="1">
    <source>
        <dbReference type="ARBA" id="ARBA00023002"/>
    </source>
</evidence>
<dbReference type="FunFam" id="3.40.50.720:FF:000191">
    <property type="entry name" value="Methylglyoxal reductase (NADPH-dependent)"/>
    <property type="match status" value="1"/>
</dbReference>
<dbReference type="GO" id="GO:0016616">
    <property type="term" value="F:oxidoreductase activity, acting on the CH-OH group of donors, NAD or NADP as acceptor"/>
    <property type="evidence" value="ECO:0007669"/>
    <property type="project" value="TreeGrafter"/>
</dbReference>
<dbReference type="InterPro" id="IPR036291">
    <property type="entry name" value="NAD(P)-bd_dom_sf"/>
</dbReference>
<dbReference type="CDD" id="cd05227">
    <property type="entry name" value="AR_SDR_e"/>
    <property type="match status" value="1"/>
</dbReference>
<dbReference type="InterPro" id="IPR001509">
    <property type="entry name" value="Epimerase_deHydtase"/>
</dbReference>
<dbReference type="InterPro" id="IPR050425">
    <property type="entry name" value="NAD(P)_dehydrat-like"/>
</dbReference>
<sequence>MSSTQSTVFVSGASGFIAQNIIKLLLEQNYKVIGSVRSNNKAKQVHSTFENNPSLSFVIIEDLSKLTAFDEVFKKYGKDIKIVLHTASPVTFQATDLEKGILIPAVNGVKSILNAILKYAPQTVERFVYTSSVLAQVNPTWTDFKNVTINEKSWNDSTWEGSQVDSLTAYSASKAFAERAAWDFMKEYGNEVKFKLTTVLPSFVFGPEVKIGPKLNLSGEILKTIIHATSEKQLPSVDTVLRVSVDVRDVARAHMLAFQKEECIGKRLSLVENVFTLQDILDLIHTDFPDLSGNVPVRAPVSNEKMPKELFGFNNDESKKILGFKFYDFKTSVHDSIKQILDAQK</sequence>
<dbReference type="OrthoDB" id="2735536at2759"/>
<name>G0V731_NAUCA</name>
<reference key="2">
    <citation type="submission" date="2011-08" db="EMBL/GenBank/DDBJ databases">
        <title>Genome sequence of Naumovozyma castellii.</title>
        <authorList>
            <person name="Gordon J.L."/>
            <person name="Armisen D."/>
            <person name="Proux-Wera E."/>
            <person name="OhEigeartaigh S.S."/>
            <person name="Byrne K.P."/>
            <person name="Wolfe K.H."/>
        </authorList>
    </citation>
    <scope>NUCLEOTIDE SEQUENCE</scope>
    <source>
        <strain>Type strain:CBS 4309</strain>
    </source>
</reference>
<dbReference type="KEGG" id="ncs:NCAS_0A07210"/>
<dbReference type="GeneID" id="96900758"/>